<name>A0A3E0WJX1_9GAMM</name>
<proteinExistence type="predicted"/>
<evidence type="ECO:0000313" key="2">
    <source>
        <dbReference type="Proteomes" id="UP000256763"/>
    </source>
</evidence>
<keyword evidence="2" id="KW-1185">Reference proteome</keyword>
<dbReference type="Proteomes" id="UP000256763">
    <property type="component" value="Unassembled WGS sequence"/>
</dbReference>
<accession>A0A3E0WJX1</accession>
<comment type="caution">
    <text evidence="1">The sequence shown here is derived from an EMBL/GenBank/DDBJ whole genome shotgun (WGS) entry which is preliminary data.</text>
</comment>
<sequence length="80" mass="9064">MVGNERPYRLDTPADVRPDGIEATDAVRSIVRQIADARERAKIVIIHCRGSLRLIIRLLFKISSVREIRHPWACAPGSME</sequence>
<protein>
    <submittedName>
        <fullName evidence="1">Uncharacterized protein</fullName>
    </submittedName>
</protein>
<dbReference type="AlphaFoldDB" id="A0A3E0WJX1"/>
<evidence type="ECO:0000313" key="1">
    <source>
        <dbReference type="EMBL" id="RFA32431.1"/>
    </source>
</evidence>
<reference evidence="2" key="1">
    <citation type="submission" date="2017-05" db="EMBL/GenBank/DDBJ databases">
        <authorList>
            <person name="Sharma S."/>
            <person name="Sidhu C."/>
            <person name="Pinnaka A.K."/>
        </authorList>
    </citation>
    <scope>NUCLEOTIDE SEQUENCE [LARGE SCALE GENOMIC DNA]</scope>
    <source>
        <strain evidence="2">AK93</strain>
    </source>
</reference>
<dbReference type="EMBL" id="NFZW01000029">
    <property type="protein sequence ID" value="RFA32431.1"/>
    <property type="molecule type" value="Genomic_DNA"/>
</dbReference>
<gene>
    <name evidence="1" type="ORF">CAL65_19795</name>
</gene>
<organism evidence="1 2">
    <name type="scientific">Alkalilimnicola ehrlichii</name>
    <dbReference type="NCBI Taxonomy" id="351052"/>
    <lineage>
        <taxon>Bacteria</taxon>
        <taxon>Pseudomonadati</taxon>
        <taxon>Pseudomonadota</taxon>
        <taxon>Gammaproteobacteria</taxon>
        <taxon>Chromatiales</taxon>
        <taxon>Ectothiorhodospiraceae</taxon>
        <taxon>Alkalilimnicola</taxon>
    </lineage>
</organism>